<feature type="binding site" evidence="8">
    <location>
        <position position="134"/>
    </location>
    <ligand>
        <name>Zn(2+)</name>
        <dbReference type="ChEBI" id="CHEBI:29105"/>
        <note>catalytic</note>
    </ligand>
</feature>
<keyword evidence="5 8" id="KW-0255">Endonuclease</keyword>
<keyword evidence="4 8" id="KW-0479">Metal-binding</keyword>
<dbReference type="InterPro" id="IPR023091">
    <property type="entry name" value="MetalPrtase_cat_dom_sf_prd"/>
</dbReference>
<evidence type="ECO:0000256" key="4">
    <source>
        <dbReference type="ARBA" id="ARBA00022723"/>
    </source>
</evidence>
<dbReference type="InterPro" id="IPR002036">
    <property type="entry name" value="YbeY"/>
</dbReference>
<evidence type="ECO:0000256" key="8">
    <source>
        <dbReference type="HAMAP-Rule" id="MF_00009"/>
    </source>
</evidence>
<feature type="binding site" evidence="8">
    <location>
        <position position="140"/>
    </location>
    <ligand>
        <name>Zn(2+)</name>
        <dbReference type="ChEBI" id="CHEBI:29105"/>
        <note>catalytic</note>
    </ligand>
</feature>
<dbReference type="InParanoid" id="W0DU12"/>
<organism evidence="9 10">
    <name type="scientific">Thiomicrospira aerophila AL3</name>
    <dbReference type="NCBI Taxonomy" id="717772"/>
    <lineage>
        <taxon>Bacteria</taxon>
        <taxon>Pseudomonadati</taxon>
        <taxon>Pseudomonadota</taxon>
        <taxon>Gammaproteobacteria</taxon>
        <taxon>Thiotrichales</taxon>
        <taxon>Piscirickettsiaceae</taxon>
        <taxon>Thiomicrospira</taxon>
    </lineage>
</organism>
<protein>
    <recommendedName>
        <fullName evidence="8">Endoribonuclease YbeY</fullName>
        <ecNumber evidence="8">3.1.-.-</ecNumber>
    </recommendedName>
</protein>
<sequence>MFELDIQVVQDDPQLPTEAQCLSWLAAAQAELIAYDADEFSDQNYAITLRFVDALESQQLNETYRGINKPTNVLSFPVDDWDEAGLPAELLAELGTPHVGDLVFCVPVMSAEAQEMAISPEAHWAHLLVHGYLHLHGFDHLKDDEAALMEGLESKIMCQLGFADPYSEAELAD</sequence>
<dbReference type="EMBL" id="CP007030">
    <property type="protein sequence ID" value="AHF00743.1"/>
    <property type="molecule type" value="Genomic_DNA"/>
</dbReference>
<dbReference type="HOGENOM" id="CLU_106710_0_1_6"/>
<dbReference type="PANTHER" id="PTHR46986">
    <property type="entry name" value="ENDORIBONUCLEASE YBEY, CHLOROPLASTIC"/>
    <property type="match status" value="1"/>
</dbReference>
<name>W0DU12_9GAMM</name>
<keyword evidence="8" id="KW-0698">rRNA processing</keyword>
<comment type="cofactor">
    <cofactor evidence="8">
        <name>Zn(2+)</name>
        <dbReference type="ChEBI" id="CHEBI:29105"/>
    </cofactor>
    <text evidence="8">Binds 1 zinc ion.</text>
</comment>
<dbReference type="OrthoDB" id="9807740at2"/>
<dbReference type="KEGG" id="tao:THIAE_02205"/>
<keyword evidence="10" id="KW-1185">Reference proteome</keyword>
<dbReference type="SUPFAM" id="SSF55486">
    <property type="entry name" value="Metalloproteases ('zincins'), catalytic domain"/>
    <property type="match status" value="1"/>
</dbReference>
<dbReference type="RefSeq" id="WP_006459862.1">
    <property type="nucleotide sequence ID" value="NZ_CP007030.1"/>
</dbReference>
<dbReference type="EC" id="3.1.-.-" evidence="8"/>
<accession>W0DU12</accession>
<keyword evidence="7 8" id="KW-0862">Zinc</keyword>
<keyword evidence="6 8" id="KW-0378">Hydrolase</keyword>
<dbReference type="Pfam" id="PF02130">
    <property type="entry name" value="YbeY"/>
    <property type="match status" value="1"/>
</dbReference>
<dbReference type="GO" id="GO:0005737">
    <property type="term" value="C:cytoplasm"/>
    <property type="evidence" value="ECO:0007669"/>
    <property type="project" value="UniProtKB-SubCell"/>
</dbReference>
<evidence type="ECO:0000256" key="7">
    <source>
        <dbReference type="ARBA" id="ARBA00022833"/>
    </source>
</evidence>
<feature type="binding site" evidence="8">
    <location>
        <position position="130"/>
    </location>
    <ligand>
        <name>Zn(2+)</name>
        <dbReference type="ChEBI" id="CHEBI:29105"/>
        <note>catalytic</note>
    </ligand>
</feature>
<proteinExistence type="inferred from homology"/>
<dbReference type="AlphaFoldDB" id="W0DU12"/>
<dbReference type="HAMAP" id="MF_00009">
    <property type="entry name" value="Endoribonucl_YbeY"/>
    <property type="match status" value="1"/>
</dbReference>
<keyword evidence="3 8" id="KW-0540">Nuclease</keyword>
<dbReference type="STRING" id="717772.THIAE_02205"/>
<evidence type="ECO:0000256" key="2">
    <source>
        <dbReference type="ARBA" id="ARBA00022517"/>
    </source>
</evidence>
<dbReference type="FunCoup" id="W0DU12">
    <property type="interactions" value="245"/>
</dbReference>
<comment type="similarity">
    <text evidence="1 8">Belongs to the endoribonuclease YbeY family.</text>
</comment>
<dbReference type="Proteomes" id="UP000005380">
    <property type="component" value="Chromosome"/>
</dbReference>
<dbReference type="PANTHER" id="PTHR46986:SF1">
    <property type="entry name" value="ENDORIBONUCLEASE YBEY, CHLOROPLASTIC"/>
    <property type="match status" value="1"/>
</dbReference>
<evidence type="ECO:0000256" key="5">
    <source>
        <dbReference type="ARBA" id="ARBA00022759"/>
    </source>
</evidence>
<evidence type="ECO:0000256" key="1">
    <source>
        <dbReference type="ARBA" id="ARBA00010875"/>
    </source>
</evidence>
<comment type="function">
    <text evidence="8">Single strand-specific metallo-endoribonuclease involved in late-stage 70S ribosome quality control and in maturation of the 3' terminus of the 16S rRNA.</text>
</comment>
<dbReference type="GO" id="GO:0008270">
    <property type="term" value="F:zinc ion binding"/>
    <property type="evidence" value="ECO:0007669"/>
    <property type="project" value="UniProtKB-UniRule"/>
</dbReference>
<dbReference type="GO" id="GO:0004222">
    <property type="term" value="F:metalloendopeptidase activity"/>
    <property type="evidence" value="ECO:0007669"/>
    <property type="project" value="InterPro"/>
</dbReference>
<dbReference type="GO" id="GO:0006364">
    <property type="term" value="P:rRNA processing"/>
    <property type="evidence" value="ECO:0007669"/>
    <property type="project" value="UniProtKB-UniRule"/>
</dbReference>
<gene>
    <name evidence="8" type="primary">ybeY</name>
    <name evidence="9" type="ORF">THIAE_02205</name>
</gene>
<evidence type="ECO:0000313" key="9">
    <source>
        <dbReference type="EMBL" id="AHF00743.1"/>
    </source>
</evidence>
<evidence type="ECO:0000313" key="10">
    <source>
        <dbReference type="Proteomes" id="UP000005380"/>
    </source>
</evidence>
<comment type="subcellular location">
    <subcellularLocation>
        <location evidence="8">Cytoplasm</location>
    </subcellularLocation>
</comment>
<dbReference type="GO" id="GO:0004521">
    <property type="term" value="F:RNA endonuclease activity"/>
    <property type="evidence" value="ECO:0007669"/>
    <property type="project" value="UniProtKB-UniRule"/>
</dbReference>
<dbReference type="eggNOG" id="COG0319">
    <property type="taxonomic scope" value="Bacteria"/>
</dbReference>
<keyword evidence="8" id="KW-0963">Cytoplasm</keyword>
<evidence type="ECO:0000256" key="6">
    <source>
        <dbReference type="ARBA" id="ARBA00022801"/>
    </source>
</evidence>
<dbReference type="Gene3D" id="3.40.390.30">
    <property type="entry name" value="Metalloproteases ('zincins'), catalytic domain"/>
    <property type="match status" value="1"/>
</dbReference>
<evidence type="ECO:0000256" key="3">
    <source>
        <dbReference type="ARBA" id="ARBA00022722"/>
    </source>
</evidence>
<dbReference type="NCBIfam" id="TIGR00043">
    <property type="entry name" value="rRNA maturation RNase YbeY"/>
    <property type="match status" value="1"/>
</dbReference>
<reference evidence="9 10" key="1">
    <citation type="submission" date="2013-12" db="EMBL/GenBank/DDBJ databases">
        <authorList>
            <consortium name="DOE Joint Genome Institute"/>
            <person name="Kappler U."/>
            <person name="Huntemann M."/>
            <person name="Han J."/>
            <person name="Chen A."/>
            <person name="Kyrpides N."/>
            <person name="Mavromatis K."/>
            <person name="Markowitz V."/>
            <person name="Palaniappan K."/>
            <person name="Ivanova N."/>
            <person name="Schaumberg A."/>
            <person name="Pati A."/>
            <person name="Liolios K."/>
            <person name="Nordberg H.P."/>
            <person name="Cantor M.N."/>
            <person name="Hua S.X."/>
            <person name="Woyke T."/>
        </authorList>
    </citation>
    <scope>NUCLEOTIDE SEQUENCE [LARGE SCALE GENOMIC DNA]</scope>
    <source>
        <strain evidence="10">AL2</strain>
    </source>
</reference>
<keyword evidence="2 8" id="KW-0690">Ribosome biogenesis</keyword>